<dbReference type="GO" id="GO:0016857">
    <property type="term" value="F:racemase and epimerase activity, acting on carbohydrates and derivatives"/>
    <property type="evidence" value="ECO:0007669"/>
    <property type="project" value="InterPro"/>
</dbReference>
<dbReference type="Proteomes" id="UP000184932">
    <property type="component" value="Unassembled WGS sequence"/>
</dbReference>
<dbReference type="RefSeq" id="WP_074255319.1">
    <property type="nucleotide sequence ID" value="NZ_FSRL01000001.1"/>
</dbReference>
<dbReference type="SUPFAM" id="SSF54909">
    <property type="entry name" value="Dimeric alpha+beta barrel"/>
    <property type="match status" value="1"/>
</dbReference>
<dbReference type="EMBL" id="FSRL01000001">
    <property type="protein sequence ID" value="SIN88268.1"/>
    <property type="molecule type" value="Genomic_DNA"/>
</dbReference>
<dbReference type="PANTHER" id="PTHR34389:SF2">
    <property type="entry name" value="L-RHAMNOSE MUTAROTASE"/>
    <property type="match status" value="1"/>
</dbReference>
<dbReference type="InterPro" id="IPR008000">
    <property type="entry name" value="Rham/fucose_mutarotase"/>
</dbReference>
<protein>
    <submittedName>
        <fullName evidence="1">L-rhamnose mutarotase</fullName>
    </submittedName>
</protein>
<proteinExistence type="predicted"/>
<dbReference type="STRING" id="1217970.SAMN05444002_1225"/>
<dbReference type="AlphaFoldDB" id="A0A1N6EYZ5"/>
<dbReference type="Gene3D" id="3.30.70.100">
    <property type="match status" value="1"/>
</dbReference>
<evidence type="ECO:0000313" key="2">
    <source>
        <dbReference type="Proteomes" id="UP000184932"/>
    </source>
</evidence>
<sequence>MTLYRRAWTMQLHEGAEAAYEAAHAAIWPEMRDQMRASGILRFFLYRSGQTIFAFQERDRPFTQTTAPPSALTARWWSEMAPLMQTEGPDHHPVHHELREVFALDTTMEADT</sequence>
<keyword evidence="2" id="KW-1185">Reference proteome</keyword>
<organism evidence="1 2">
    <name type="scientific">Vannielia litorea</name>
    <dbReference type="NCBI Taxonomy" id="1217970"/>
    <lineage>
        <taxon>Bacteria</taxon>
        <taxon>Pseudomonadati</taxon>
        <taxon>Pseudomonadota</taxon>
        <taxon>Alphaproteobacteria</taxon>
        <taxon>Rhodobacterales</taxon>
        <taxon>Paracoccaceae</taxon>
        <taxon>Vannielia</taxon>
    </lineage>
</organism>
<dbReference type="InterPro" id="IPR011008">
    <property type="entry name" value="Dimeric_a/b-barrel"/>
</dbReference>
<dbReference type="PANTHER" id="PTHR34389">
    <property type="entry name" value="L-RHAMNOSE MUTAROTASE"/>
    <property type="match status" value="1"/>
</dbReference>
<name>A0A1N6EYZ5_9RHOB</name>
<evidence type="ECO:0000313" key="1">
    <source>
        <dbReference type="EMBL" id="SIN88268.1"/>
    </source>
</evidence>
<dbReference type="Pfam" id="PF05336">
    <property type="entry name" value="rhaM"/>
    <property type="match status" value="1"/>
</dbReference>
<accession>A0A1N6EYZ5</accession>
<dbReference type="OrthoDB" id="9799608at2"/>
<gene>
    <name evidence="1" type="ORF">SAMN05444002_1225</name>
</gene>
<dbReference type="GO" id="GO:0019301">
    <property type="term" value="P:rhamnose catabolic process"/>
    <property type="evidence" value="ECO:0007669"/>
    <property type="project" value="TreeGrafter"/>
</dbReference>
<reference evidence="2" key="1">
    <citation type="submission" date="2016-11" db="EMBL/GenBank/DDBJ databases">
        <authorList>
            <person name="Varghese N."/>
            <person name="Submissions S."/>
        </authorList>
    </citation>
    <scope>NUCLEOTIDE SEQUENCE [LARGE SCALE GENOMIC DNA]</scope>
    <source>
        <strain evidence="2">DSM 29440</strain>
    </source>
</reference>